<name>A0AAE1YXI1_9LAMI</name>
<comment type="caution">
    <text evidence="2">The sequence shown here is derived from an EMBL/GenBank/DDBJ whole genome shotgun (WGS) entry which is preliminary data.</text>
</comment>
<gene>
    <name evidence="2" type="ORF">Salat_0193000</name>
</gene>
<dbReference type="AlphaFoldDB" id="A0AAE1YXI1"/>
<evidence type="ECO:0000313" key="2">
    <source>
        <dbReference type="EMBL" id="KAK4438585.1"/>
    </source>
</evidence>
<keyword evidence="1" id="KW-1133">Transmembrane helix</keyword>
<dbReference type="Proteomes" id="UP001293254">
    <property type="component" value="Unassembled WGS sequence"/>
</dbReference>
<keyword evidence="1" id="KW-0812">Transmembrane</keyword>
<evidence type="ECO:0000256" key="1">
    <source>
        <dbReference type="SAM" id="Phobius"/>
    </source>
</evidence>
<dbReference type="EMBL" id="JACGWO010000001">
    <property type="protein sequence ID" value="KAK4438585.1"/>
    <property type="molecule type" value="Genomic_DNA"/>
</dbReference>
<reference evidence="2" key="2">
    <citation type="journal article" date="2024" name="Plant">
        <title>Genomic evolution and insights into agronomic trait innovations of Sesamum species.</title>
        <authorList>
            <person name="Miao H."/>
            <person name="Wang L."/>
            <person name="Qu L."/>
            <person name="Liu H."/>
            <person name="Sun Y."/>
            <person name="Le M."/>
            <person name="Wang Q."/>
            <person name="Wei S."/>
            <person name="Zheng Y."/>
            <person name="Lin W."/>
            <person name="Duan Y."/>
            <person name="Cao H."/>
            <person name="Xiong S."/>
            <person name="Wang X."/>
            <person name="Wei L."/>
            <person name="Li C."/>
            <person name="Ma Q."/>
            <person name="Ju M."/>
            <person name="Zhao R."/>
            <person name="Li G."/>
            <person name="Mu C."/>
            <person name="Tian Q."/>
            <person name="Mei H."/>
            <person name="Zhang T."/>
            <person name="Gao T."/>
            <person name="Zhang H."/>
        </authorList>
    </citation>
    <scope>NUCLEOTIDE SEQUENCE</scope>
    <source>
        <strain evidence="2">3651</strain>
    </source>
</reference>
<keyword evidence="1" id="KW-0472">Membrane</keyword>
<evidence type="ECO:0000313" key="3">
    <source>
        <dbReference type="Proteomes" id="UP001293254"/>
    </source>
</evidence>
<feature type="transmembrane region" description="Helical" evidence="1">
    <location>
        <begin position="67"/>
        <end position="89"/>
    </location>
</feature>
<organism evidence="2 3">
    <name type="scientific">Sesamum alatum</name>
    <dbReference type="NCBI Taxonomy" id="300844"/>
    <lineage>
        <taxon>Eukaryota</taxon>
        <taxon>Viridiplantae</taxon>
        <taxon>Streptophyta</taxon>
        <taxon>Embryophyta</taxon>
        <taxon>Tracheophyta</taxon>
        <taxon>Spermatophyta</taxon>
        <taxon>Magnoliopsida</taxon>
        <taxon>eudicotyledons</taxon>
        <taxon>Gunneridae</taxon>
        <taxon>Pentapetalae</taxon>
        <taxon>asterids</taxon>
        <taxon>lamiids</taxon>
        <taxon>Lamiales</taxon>
        <taxon>Pedaliaceae</taxon>
        <taxon>Sesamum</taxon>
    </lineage>
</organism>
<keyword evidence="3" id="KW-1185">Reference proteome</keyword>
<feature type="transmembrane region" description="Helical" evidence="1">
    <location>
        <begin position="20"/>
        <end position="41"/>
    </location>
</feature>
<sequence>MWLGFVVLKSHSGRQLFSPFLVIGVVFAGCFPSLLSCFFHTSATGCVWCFFQGISVRSLDGGWGKQFLFLAGTGGWFVSFSITSSWAAVNGRWSDLQRELKLIDDEEASLVIANGLWENGSEGYKLCLVGQARTPPYGPWLHTPLLQRRQLLSTPGFREIRSADKPPGPANGGIHPWGIQGCKLE</sequence>
<protein>
    <submittedName>
        <fullName evidence="2">Uncharacterized protein</fullName>
    </submittedName>
</protein>
<proteinExistence type="predicted"/>
<reference evidence="2" key="1">
    <citation type="submission" date="2020-06" db="EMBL/GenBank/DDBJ databases">
        <authorList>
            <person name="Li T."/>
            <person name="Hu X."/>
            <person name="Zhang T."/>
            <person name="Song X."/>
            <person name="Zhang H."/>
            <person name="Dai N."/>
            <person name="Sheng W."/>
            <person name="Hou X."/>
            <person name="Wei L."/>
        </authorList>
    </citation>
    <scope>NUCLEOTIDE SEQUENCE</scope>
    <source>
        <strain evidence="2">3651</strain>
        <tissue evidence="2">Leaf</tissue>
    </source>
</reference>
<accession>A0AAE1YXI1</accession>